<dbReference type="Gene3D" id="2.60.260.20">
    <property type="entry name" value="Urease metallochaperone UreE, N-terminal domain"/>
    <property type="match status" value="1"/>
</dbReference>
<accession>A0A914Y1C1</accession>
<dbReference type="InterPro" id="IPR008971">
    <property type="entry name" value="HSP40/DnaJ_pept-bd"/>
</dbReference>
<evidence type="ECO:0000313" key="1">
    <source>
        <dbReference type="Proteomes" id="UP000887577"/>
    </source>
</evidence>
<dbReference type="SUPFAM" id="SSF49493">
    <property type="entry name" value="HSP40/DnaJ peptide-binding domain"/>
    <property type="match status" value="1"/>
</dbReference>
<dbReference type="InterPro" id="IPR036410">
    <property type="entry name" value="HSP_DnaJ_Cys-rich_dom_sf"/>
</dbReference>
<dbReference type="AlphaFoldDB" id="A0A914Y1C1"/>
<dbReference type="PANTHER" id="PTHR43888">
    <property type="entry name" value="DNAJ-LIKE-2, ISOFORM A-RELATED"/>
    <property type="match status" value="1"/>
</dbReference>
<proteinExistence type="predicted"/>
<reference evidence="2" key="1">
    <citation type="submission" date="2022-11" db="UniProtKB">
        <authorList>
            <consortium name="WormBaseParasite"/>
        </authorList>
    </citation>
    <scope>IDENTIFICATION</scope>
</reference>
<dbReference type="GO" id="GO:0030544">
    <property type="term" value="F:Hsp70 protein binding"/>
    <property type="evidence" value="ECO:0007669"/>
    <property type="project" value="InterPro"/>
</dbReference>
<dbReference type="WBParaSite" id="PSU_v2.g1400.t1">
    <property type="protein sequence ID" value="PSU_v2.g1400.t1"/>
    <property type="gene ID" value="PSU_v2.g1400"/>
</dbReference>
<protein>
    <submittedName>
        <fullName evidence="2">DnaJ-like protein</fullName>
    </submittedName>
</protein>
<name>A0A914Y1C1_9BILA</name>
<dbReference type="GO" id="GO:0006457">
    <property type="term" value="P:protein folding"/>
    <property type="evidence" value="ECO:0007669"/>
    <property type="project" value="InterPro"/>
</dbReference>
<dbReference type="GO" id="GO:0051082">
    <property type="term" value="F:unfolded protein binding"/>
    <property type="evidence" value="ECO:0007669"/>
    <property type="project" value="InterPro"/>
</dbReference>
<dbReference type="Proteomes" id="UP000887577">
    <property type="component" value="Unplaced"/>
</dbReference>
<evidence type="ECO:0000313" key="2">
    <source>
        <dbReference type="WBParaSite" id="PSU_v2.g1400.t1"/>
    </source>
</evidence>
<dbReference type="InterPro" id="IPR044713">
    <property type="entry name" value="DNJA1/2-like"/>
</dbReference>
<sequence length="122" mass="12766">MDANLFDLLGGGGGHESGGGFFSSLFGGHGGHQAHRKKGQPTVQPLNVTLEDLYKGKTSKLELTKQVICKSCKGAGGKNGKSSKCNQCNGNGTTLGTRMVGPGMEQQLLKKINATHVLVIKQ</sequence>
<dbReference type="SUPFAM" id="SSF57938">
    <property type="entry name" value="DnaJ/Hsp40 cysteine-rich domain"/>
    <property type="match status" value="1"/>
</dbReference>
<organism evidence="1 2">
    <name type="scientific">Panagrolaimus superbus</name>
    <dbReference type="NCBI Taxonomy" id="310955"/>
    <lineage>
        <taxon>Eukaryota</taxon>
        <taxon>Metazoa</taxon>
        <taxon>Ecdysozoa</taxon>
        <taxon>Nematoda</taxon>
        <taxon>Chromadorea</taxon>
        <taxon>Rhabditida</taxon>
        <taxon>Tylenchina</taxon>
        <taxon>Panagrolaimomorpha</taxon>
        <taxon>Panagrolaimoidea</taxon>
        <taxon>Panagrolaimidae</taxon>
        <taxon>Panagrolaimus</taxon>
    </lineage>
</organism>
<keyword evidence="1" id="KW-1185">Reference proteome</keyword>